<dbReference type="RefSeq" id="WP_114370007.1">
    <property type="nucleotide sequence ID" value="NZ_QPEX01000033.1"/>
</dbReference>
<dbReference type="CDD" id="cd00198">
    <property type="entry name" value="vWFA"/>
    <property type="match status" value="1"/>
</dbReference>
<comment type="caution">
    <text evidence="2">The sequence shown here is derived from an EMBL/GenBank/DDBJ whole genome shotgun (WGS) entry which is preliminary data.</text>
</comment>
<organism evidence="2 3">
    <name type="scientific">Bremerella cremea</name>
    <dbReference type="NCBI Taxonomy" id="1031537"/>
    <lineage>
        <taxon>Bacteria</taxon>
        <taxon>Pseudomonadati</taxon>
        <taxon>Planctomycetota</taxon>
        <taxon>Planctomycetia</taxon>
        <taxon>Pirellulales</taxon>
        <taxon>Pirellulaceae</taxon>
        <taxon>Bremerella</taxon>
    </lineage>
</organism>
<feature type="transmembrane region" description="Helical" evidence="1">
    <location>
        <begin position="45"/>
        <end position="65"/>
    </location>
</feature>
<dbReference type="Proteomes" id="UP000253562">
    <property type="component" value="Unassembled WGS sequence"/>
</dbReference>
<dbReference type="Gene3D" id="3.40.50.410">
    <property type="entry name" value="von Willebrand factor, type A domain"/>
    <property type="match status" value="1"/>
</dbReference>
<evidence type="ECO:0000313" key="2">
    <source>
        <dbReference type="EMBL" id="RCS46125.1"/>
    </source>
</evidence>
<evidence type="ECO:0000313" key="3">
    <source>
        <dbReference type="Proteomes" id="UP000253562"/>
    </source>
</evidence>
<name>A0A368KNX0_9BACT</name>
<proteinExistence type="predicted"/>
<keyword evidence="1" id="KW-0812">Transmembrane</keyword>
<keyword evidence="1" id="KW-0472">Membrane</keyword>
<dbReference type="InterPro" id="IPR036465">
    <property type="entry name" value="vWFA_dom_sf"/>
</dbReference>
<evidence type="ECO:0000256" key="1">
    <source>
        <dbReference type="SAM" id="Phobius"/>
    </source>
</evidence>
<dbReference type="OrthoDB" id="239512at2"/>
<gene>
    <name evidence="2" type="ORF">DTL42_16720</name>
</gene>
<protein>
    <recommendedName>
        <fullName evidence="4">VWA domain-containing protein</fullName>
    </recommendedName>
</protein>
<dbReference type="AlphaFoldDB" id="A0A368KNX0"/>
<sequence>MSDASAPISPHATVAANTLPKIETSAEPRRGLLHTAARAAYRSTAFLTSFLFHFVLLFALGMFALTGMDKERQLLTVIEPDMAKEELETFEIDLDEMEIVSTEMATASLPASELGMGGAVEASMSAPVLEQEAIDPTEHIKVEYDAVAMISKDTDSLIREIPSGTTIGSAQEVVSDYQEAMDQITQELVWMLSKNKVLAIWLFDQSESMVDDQKRIRERIGRVYAELGLTTEGQGDMLTTSVASYGQGFQLLTKAPTSNLKEIQAAIDAIQVDRSGEEMSCAAMLEAMTLHKKYAQTAERKVALIVVTDESGNTANNQAQLEATIAFAKKMDCRLFIMGREAMFGYPYAHYEWRHPYDGELHLLKIDRGPETAFVEQLQTDGYGQRWDAMTSGFGPYEQVRMAKETGGRFFMLPGQEDKIHYVTDRKYEPATMNLYRPDMRPREDQVADIKRDPLKALVTKVVYDLNPFQEDRKDVLTIRRWYSKEPTEIAKQIRIEQTQIMPYGQYLDAAIATLEKSMKLRNDSTSLRWQANFDLMLGQLYAYRCRAYEYGVSSEMFLQNPIPPDPKRAEYLEFRGWELRTRKELVAGDKTSSDAERAKELLTKVAEEYKGTPWATRASWEIKRGFGSAIVPYYFDVRNRKPGNMEVPIPKL</sequence>
<evidence type="ECO:0008006" key="4">
    <source>
        <dbReference type="Google" id="ProtNLM"/>
    </source>
</evidence>
<reference evidence="2 3" key="1">
    <citation type="submission" date="2018-07" db="EMBL/GenBank/DDBJ databases">
        <title>Comparative genomes isolates from brazilian mangrove.</title>
        <authorList>
            <person name="De Araujo J.E."/>
            <person name="Taketani R.G."/>
            <person name="Silva M.C.P."/>
            <person name="Lourenco M.V."/>
            <person name="Oliveira V.M."/>
            <person name="Andreote F.D."/>
        </authorList>
    </citation>
    <scope>NUCLEOTIDE SEQUENCE [LARGE SCALE GENOMIC DNA]</scope>
    <source>
        <strain evidence="2 3">HEX PRIS-MGV</strain>
    </source>
</reference>
<dbReference type="EMBL" id="QPEX01000033">
    <property type="protein sequence ID" value="RCS46125.1"/>
    <property type="molecule type" value="Genomic_DNA"/>
</dbReference>
<dbReference type="SUPFAM" id="SSF53300">
    <property type="entry name" value="vWA-like"/>
    <property type="match status" value="1"/>
</dbReference>
<keyword evidence="1" id="KW-1133">Transmembrane helix</keyword>
<accession>A0A368KNX0</accession>